<dbReference type="RefSeq" id="WP_187560570.1">
    <property type="nucleotide sequence ID" value="NZ_JACGWS010000001.1"/>
</dbReference>
<evidence type="ECO:0000256" key="4">
    <source>
        <dbReference type="ARBA" id="ARBA00022825"/>
    </source>
</evidence>
<gene>
    <name evidence="8" type="ORF">H2O64_02580</name>
</gene>
<dbReference type="PANTHER" id="PTHR43399">
    <property type="entry name" value="SUBTILISIN-RELATED"/>
    <property type="match status" value="1"/>
</dbReference>
<evidence type="ECO:0000313" key="8">
    <source>
        <dbReference type="EMBL" id="MBC8753540.1"/>
    </source>
</evidence>
<keyword evidence="2 5" id="KW-0645">Protease</keyword>
<dbReference type="CDD" id="cd07483">
    <property type="entry name" value="Peptidases_S8_Subtilisin_Novo-like"/>
    <property type="match status" value="1"/>
</dbReference>
<dbReference type="InterPro" id="IPR036852">
    <property type="entry name" value="Peptidase_S8/S53_dom_sf"/>
</dbReference>
<evidence type="ECO:0000256" key="3">
    <source>
        <dbReference type="ARBA" id="ARBA00022801"/>
    </source>
</evidence>
<proteinExistence type="inferred from homology"/>
<dbReference type="InterPro" id="IPR051048">
    <property type="entry name" value="Peptidase_S8/S53_subtilisin"/>
</dbReference>
<dbReference type="PROSITE" id="PS51892">
    <property type="entry name" value="SUBTILASE"/>
    <property type="match status" value="1"/>
</dbReference>
<evidence type="ECO:0000256" key="1">
    <source>
        <dbReference type="ARBA" id="ARBA00011073"/>
    </source>
</evidence>
<feature type="active site" description="Charge relay system" evidence="5">
    <location>
        <position position="474"/>
    </location>
</feature>
<dbReference type="InterPro" id="IPR000209">
    <property type="entry name" value="Peptidase_S8/S53_dom"/>
</dbReference>
<evidence type="ECO:0000259" key="7">
    <source>
        <dbReference type="Pfam" id="PF00082"/>
    </source>
</evidence>
<organism evidence="8 9">
    <name type="scientific">Kordia aestuariivivens</name>
    <dbReference type="NCBI Taxonomy" id="2759037"/>
    <lineage>
        <taxon>Bacteria</taxon>
        <taxon>Pseudomonadati</taxon>
        <taxon>Bacteroidota</taxon>
        <taxon>Flavobacteriia</taxon>
        <taxon>Flavobacteriales</taxon>
        <taxon>Flavobacteriaceae</taxon>
        <taxon>Kordia</taxon>
    </lineage>
</organism>
<dbReference type="InterPro" id="IPR015500">
    <property type="entry name" value="Peptidase_S8_subtilisin-rel"/>
</dbReference>
<evidence type="ECO:0000256" key="2">
    <source>
        <dbReference type="ARBA" id="ARBA00022670"/>
    </source>
</evidence>
<dbReference type="InterPro" id="IPR022398">
    <property type="entry name" value="Peptidase_S8_His-AS"/>
</dbReference>
<keyword evidence="9" id="KW-1185">Reference proteome</keyword>
<feature type="active site" description="Charge relay system" evidence="5">
    <location>
        <position position="87"/>
    </location>
</feature>
<comment type="caution">
    <text evidence="8">The sequence shown here is derived from an EMBL/GenBank/DDBJ whole genome shotgun (WGS) entry which is preliminary data.</text>
</comment>
<accession>A0ABR7Q4R3</accession>
<feature type="domain" description="Peptidase S8/S53" evidence="7">
    <location>
        <begin position="81"/>
        <end position="506"/>
    </location>
</feature>
<feature type="coiled-coil region" evidence="6">
    <location>
        <begin position="165"/>
        <end position="192"/>
    </location>
</feature>
<dbReference type="InterPro" id="IPR034080">
    <property type="entry name" value="Protease_P7-like_dom"/>
</dbReference>
<dbReference type="PRINTS" id="PR00723">
    <property type="entry name" value="SUBTILISIN"/>
</dbReference>
<sequence>MLIYNKKVFILFFLILMKSCNSQSLEFEVLISDFKKVVENKKLTETEFKNWHHKSIVSDSIMGISSEAVYDLLPKKKEVTVIVAVLDLEVNIKHPDLQNKIWVNKNEIPNNNKDDDGNGYIDDIHGWNFLGTTNKDSILYQTAESTRIVRTFQEKFKEKEITDIHESEIRKYNLYKRAVKNLEDNLKDADANIVFFKGFKERYIKLIDTMNILFKTKDYTLNMLDSLEMISKDSIIKTKIIKTKYCVERKIDESYIDDIIKQHEANKRKKFNLDYFDRITLDNPLDINDKFYGNNNVLGTNKMSHGTKVSGVIGAIRNNNYGVDGIANNVKLMPIIVSANGSEYDKDIALGIRYAVDNGAKIINMSIGKDFSMNKEWITEAIKYAEAKDVLLISAAGNEWVDLDDVNTYYYPNDMDENKNEISNNFIVVSSSNNTDRLVSNYSNYGQNTVDIFAPGENIKVLTRESTDEDSGTSLSCAVVSGVAALIRSYYPNLTASEVKQIIMESGVTFDLMVSKPSYEKEKELVPFSSLSKSGKVVNAYNALLMAEEVSKKKKKHK</sequence>
<comment type="similarity">
    <text evidence="1 5">Belongs to the peptidase S8 family.</text>
</comment>
<dbReference type="Pfam" id="PF00082">
    <property type="entry name" value="Peptidase_S8"/>
    <property type="match status" value="1"/>
</dbReference>
<dbReference type="EMBL" id="JACGWS010000001">
    <property type="protein sequence ID" value="MBC8753540.1"/>
    <property type="molecule type" value="Genomic_DNA"/>
</dbReference>
<evidence type="ECO:0000313" key="9">
    <source>
        <dbReference type="Proteomes" id="UP000619238"/>
    </source>
</evidence>
<protein>
    <submittedName>
        <fullName evidence="8">S8 family serine peptidase</fullName>
    </submittedName>
</protein>
<feature type="active site" description="Charge relay system" evidence="5">
    <location>
        <position position="305"/>
    </location>
</feature>
<evidence type="ECO:0000256" key="6">
    <source>
        <dbReference type="SAM" id="Coils"/>
    </source>
</evidence>
<dbReference type="Proteomes" id="UP000619238">
    <property type="component" value="Unassembled WGS sequence"/>
</dbReference>
<evidence type="ECO:0000256" key="5">
    <source>
        <dbReference type="PROSITE-ProRule" id="PRU01240"/>
    </source>
</evidence>
<keyword evidence="6" id="KW-0175">Coiled coil</keyword>
<keyword evidence="4 5" id="KW-0720">Serine protease</keyword>
<dbReference type="PROSITE" id="PS00137">
    <property type="entry name" value="SUBTILASE_HIS"/>
    <property type="match status" value="1"/>
</dbReference>
<reference evidence="8 9" key="1">
    <citation type="submission" date="2020-07" db="EMBL/GenBank/DDBJ databases">
        <title>Description of Kordia aestuariivivens sp. nov., isolated from a tidal flat.</title>
        <authorList>
            <person name="Park S."/>
            <person name="Yoon J.-H."/>
        </authorList>
    </citation>
    <scope>NUCLEOTIDE SEQUENCE [LARGE SCALE GENOMIC DNA]</scope>
    <source>
        <strain evidence="8 9">YSTF-M3</strain>
    </source>
</reference>
<dbReference type="PANTHER" id="PTHR43399:SF4">
    <property type="entry name" value="CELL WALL-ASSOCIATED PROTEASE"/>
    <property type="match status" value="1"/>
</dbReference>
<keyword evidence="3 5" id="KW-0378">Hydrolase</keyword>
<dbReference type="SUPFAM" id="SSF52743">
    <property type="entry name" value="Subtilisin-like"/>
    <property type="match status" value="1"/>
</dbReference>
<dbReference type="Gene3D" id="3.40.50.200">
    <property type="entry name" value="Peptidase S8/S53 domain"/>
    <property type="match status" value="2"/>
</dbReference>
<name>A0ABR7Q4R3_9FLAO</name>